<evidence type="ECO:0008006" key="4">
    <source>
        <dbReference type="Google" id="ProtNLM"/>
    </source>
</evidence>
<protein>
    <recommendedName>
        <fullName evidence="4">Stc1 domain-containing protein</fullName>
    </recommendedName>
</protein>
<gene>
    <name evidence="2" type="ORF">PBS001_LOCUS8278</name>
</gene>
<feature type="compositionally biased region" description="Basic and acidic residues" evidence="1">
    <location>
        <begin position="330"/>
        <end position="343"/>
    </location>
</feature>
<reference evidence="2 3" key="1">
    <citation type="submission" date="2021-11" db="EMBL/GenBank/DDBJ databases">
        <authorList>
            <person name="Islam A."/>
            <person name="Islam S."/>
            <person name="Flora M.S."/>
            <person name="Rahman M."/>
            <person name="Ziaur R.M."/>
            <person name="Epstein J.H."/>
            <person name="Hassan M."/>
            <person name="Klassen M."/>
            <person name="Woodard K."/>
            <person name="Webb A."/>
            <person name="Webby R.J."/>
            <person name="El Zowalaty M.E."/>
        </authorList>
    </citation>
    <scope>NUCLEOTIDE SEQUENCE [LARGE SCALE GENOMIC DNA]</scope>
    <source>
        <strain evidence="2">Pbs1</strain>
    </source>
</reference>
<evidence type="ECO:0000256" key="1">
    <source>
        <dbReference type="SAM" id="MobiDB-lite"/>
    </source>
</evidence>
<comment type="caution">
    <text evidence="2">The sequence shown here is derived from an EMBL/GenBank/DDBJ whole genome shotgun (WGS) entry which is preliminary data.</text>
</comment>
<sequence>MSISKSGRCTFCGENLTNTPIPISAESSASWEEDQGTFTKLKPLHWRFLTNKCPRTKFMCTACAEKRQVPQQAETTNPLWPHDVSNLDRVPNVHKPHQWEERESKYPKLSTQQMRLQHLALDKARQELPSQNIPRVNRMKLREQQPEHDDDLRNMRIQPDRRGNQKDMGKQPTSDGRKHRSSQTLVPQQEPARRCSLKQPYAKYCASRESVMQNYPSKSIENETRTSATKHRTSVETPTRPRKSNSGQLEPCELEKKGHRLSSTADILGMSRLLELPPNYFGMSSTSPEFCAMRSPEEDEEDALDCRRMKPSRPPEPRQNRSRATATVPPEEHRKQDETEEERKRRRSASYARMLLRMRRHYDEVQMNGSQSHPATAPPRRIRPKQRSKSAAVRNVKDEPASVTIDLDYLRAYKDAR</sequence>
<feature type="compositionally biased region" description="Basic and acidic residues" evidence="1">
    <location>
        <begin position="140"/>
        <end position="169"/>
    </location>
</feature>
<evidence type="ECO:0000313" key="3">
    <source>
        <dbReference type="Proteomes" id="UP001158986"/>
    </source>
</evidence>
<proteinExistence type="predicted"/>
<accession>A0ABN8D8W3</accession>
<keyword evidence="3" id="KW-1185">Reference proteome</keyword>
<feature type="region of interest" description="Disordered" evidence="1">
    <location>
        <begin position="125"/>
        <end position="196"/>
    </location>
</feature>
<dbReference type="Proteomes" id="UP001158986">
    <property type="component" value="Unassembled WGS sequence"/>
</dbReference>
<evidence type="ECO:0000313" key="2">
    <source>
        <dbReference type="EMBL" id="CAH0521837.1"/>
    </source>
</evidence>
<feature type="region of interest" description="Disordered" evidence="1">
    <location>
        <begin position="215"/>
        <end position="258"/>
    </location>
</feature>
<feature type="compositionally biased region" description="Basic and acidic residues" evidence="1">
    <location>
        <begin position="304"/>
        <end position="319"/>
    </location>
</feature>
<dbReference type="EMBL" id="CAKLCB010000384">
    <property type="protein sequence ID" value="CAH0521837.1"/>
    <property type="molecule type" value="Genomic_DNA"/>
</dbReference>
<organism evidence="2 3">
    <name type="scientific">Peronospora belbahrii</name>
    <dbReference type="NCBI Taxonomy" id="622444"/>
    <lineage>
        <taxon>Eukaryota</taxon>
        <taxon>Sar</taxon>
        <taxon>Stramenopiles</taxon>
        <taxon>Oomycota</taxon>
        <taxon>Peronosporomycetes</taxon>
        <taxon>Peronosporales</taxon>
        <taxon>Peronosporaceae</taxon>
        <taxon>Peronospora</taxon>
    </lineage>
</organism>
<name>A0ABN8D8W3_9STRA</name>
<feature type="region of interest" description="Disordered" evidence="1">
    <location>
        <begin position="291"/>
        <end position="402"/>
    </location>
</feature>